<keyword evidence="12" id="KW-0969">Cilium</keyword>
<evidence type="ECO:0000313" key="13">
    <source>
        <dbReference type="Proteomes" id="UP000288293"/>
    </source>
</evidence>
<keyword evidence="12" id="KW-0966">Cell projection</keyword>
<keyword evidence="10" id="KW-0997">Cell inner membrane</keyword>
<evidence type="ECO:0000256" key="1">
    <source>
        <dbReference type="ARBA" id="ARBA00002254"/>
    </source>
</evidence>
<evidence type="ECO:0000256" key="6">
    <source>
        <dbReference type="ARBA" id="ARBA00022692"/>
    </source>
</evidence>
<comment type="function">
    <text evidence="1 10">Controls the rotational direction of flagella during chemotaxis.</text>
</comment>
<evidence type="ECO:0000313" key="12">
    <source>
        <dbReference type="EMBL" id="RUO26775.1"/>
    </source>
</evidence>
<protein>
    <recommendedName>
        <fullName evidence="10">Flagellar protein FliL</fullName>
    </recommendedName>
</protein>
<dbReference type="GO" id="GO:0009425">
    <property type="term" value="C:bacterial-type flagellum basal body"/>
    <property type="evidence" value="ECO:0007669"/>
    <property type="project" value="InterPro"/>
</dbReference>
<evidence type="ECO:0000256" key="7">
    <source>
        <dbReference type="ARBA" id="ARBA00022779"/>
    </source>
</evidence>
<evidence type="ECO:0000256" key="11">
    <source>
        <dbReference type="SAM" id="SignalP"/>
    </source>
</evidence>
<gene>
    <name evidence="12" type="ORF">CWE09_08785</name>
</gene>
<evidence type="ECO:0000256" key="10">
    <source>
        <dbReference type="RuleBase" id="RU364125"/>
    </source>
</evidence>
<keyword evidence="13" id="KW-1185">Reference proteome</keyword>
<dbReference type="RefSeq" id="WP_126803587.1">
    <property type="nucleotide sequence ID" value="NZ_PIPL01000001.1"/>
</dbReference>
<evidence type="ECO:0000256" key="9">
    <source>
        <dbReference type="ARBA" id="ARBA00023136"/>
    </source>
</evidence>
<dbReference type="GO" id="GO:0005886">
    <property type="term" value="C:plasma membrane"/>
    <property type="evidence" value="ECO:0007669"/>
    <property type="project" value="UniProtKB-SubCell"/>
</dbReference>
<keyword evidence="8" id="KW-1133">Transmembrane helix</keyword>
<name>A0A432W9R1_9GAMM</name>
<keyword evidence="6" id="KW-0812">Transmembrane</keyword>
<comment type="caution">
    <text evidence="12">The sequence shown here is derived from an EMBL/GenBank/DDBJ whole genome shotgun (WGS) entry which is preliminary data.</text>
</comment>
<accession>A0A432W9R1</accession>
<dbReference type="InterPro" id="IPR005503">
    <property type="entry name" value="FliL"/>
</dbReference>
<dbReference type="GO" id="GO:0006935">
    <property type="term" value="P:chemotaxis"/>
    <property type="evidence" value="ECO:0007669"/>
    <property type="project" value="UniProtKB-KW"/>
</dbReference>
<keyword evidence="9 10" id="KW-0472">Membrane</keyword>
<feature type="chain" id="PRO_5019217179" description="Flagellar protein FliL" evidence="11">
    <location>
        <begin position="24"/>
        <end position="135"/>
    </location>
</feature>
<evidence type="ECO:0000256" key="3">
    <source>
        <dbReference type="ARBA" id="ARBA00008281"/>
    </source>
</evidence>
<dbReference type="GO" id="GO:0071978">
    <property type="term" value="P:bacterial-type flagellum-dependent swarming motility"/>
    <property type="evidence" value="ECO:0007669"/>
    <property type="project" value="TreeGrafter"/>
</dbReference>
<dbReference type="Pfam" id="PF03748">
    <property type="entry name" value="FliL"/>
    <property type="match status" value="1"/>
</dbReference>
<feature type="signal peptide" evidence="11">
    <location>
        <begin position="1"/>
        <end position="23"/>
    </location>
</feature>
<keyword evidence="11" id="KW-0732">Signal</keyword>
<dbReference type="OrthoDB" id="5588622at2"/>
<evidence type="ECO:0000256" key="2">
    <source>
        <dbReference type="ARBA" id="ARBA00004162"/>
    </source>
</evidence>
<dbReference type="Proteomes" id="UP000288293">
    <property type="component" value="Unassembled WGS sequence"/>
</dbReference>
<reference evidence="12 13" key="1">
    <citation type="journal article" date="2011" name="Front. Microbiol.">
        <title>Genomic signatures of strain selection and enhancement in Bacillus atrophaeus var. globigii, a historical biowarfare simulant.</title>
        <authorList>
            <person name="Gibbons H.S."/>
            <person name="Broomall S.M."/>
            <person name="McNew L.A."/>
            <person name="Daligault H."/>
            <person name="Chapman C."/>
            <person name="Bruce D."/>
            <person name="Karavis M."/>
            <person name="Krepps M."/>
            <person name="McGregor P.A."/>
            <person name="Hong C."/>
            <person name="Park K.H."/>
            <person name="Akmal A."/>
            <person name="Feldman A."/>
            <person name="Lin J.S."/>
            <person name="Chang W.E."/>
            <person name="Higgs B.W."/>
            <person name="Demirev P."/>
            <person name="Lindquist J."/>
            <person name="Liem A."/>
            <person name="Fochler E."/>
            <person name="Read T.D."/>
            <person name="Tapia R."/>
            <person name="Johnson S."/>
            <person name="Bishop-Lilly K.A."/>
            <person name="Detter C."/>
            <person name="Han C."/>
            <person name="Sozhamannan S."/>
            <person name="Rosenzweig C.N."/>
            <person name="Skowronski E.W."/>
        </authorList>
    </citation>
    <scope>NUCLEOTIDE SEQUENCE [LARGE SCALE GENOMIC DNA]</scope>
    <source>
        <strain evidence="12 13">MLST1</strain>
    </source>
</reference>
<keyword evidence="4" id="KW-1003">Cell membrane</keyword>
<keyword evidence="5 10" id="KW-0145">Chemotaxis</keyword>
<dbReference type="PANTHER" id="PTHR35091:SF5">
    <property type="entry name" value="FLAGELLAR PROTEIN FLIL"/>
    <property type="match status" value="1"/>
</dbReference>
<dbReference type="AlphaFoldDB" id="A0A432W9R1"/>
<evidence type="ECO:0000256" key="5">
    <source>
        <dbReference type="ARBA" id="ARBA00022500"/>
    </source>
</evidence>
<keyword evidence="12" id="KW-0282">Flagellum</keyword>
<keyword evidence="7 10" id="KW-0283">Flagellar rotation</keyword>
<evidence type="ECO:0000256" key="4">
    <source>
        <dbReference type="ARBA" id="ARBA00022475"/>
    </source>
</evidence>
<comment type="similarity">
    <text evidence="3 10">Belongs to the FliL family.</text>
</comment>
<proteinExistence type="inferred from homology"/>
<dbReference type="EMBL" id="PIPL01000001">
    <property type="protein sequence ID" value="RUO26775.1"/>
    <property type="molecule type" value="Genomic_DNA"/>
</dbReference>
<evidence type="ECO:0000256" key="8">
    <source>
        <dbReference type="ARBA" id="ARBA00022989"/>
    </source>
</evidence>
<sequence>MRKYVKGALITVMLWILTASVHAQSEQRQVYFAFEPDITTNFVKLDDTRHLGYVRISVQAVVGSVNDLQLLEHHAPLLRDAFIEIFGEAQEGKVRSLTGRDEIRRDCLSRAQELMEQETGREVIENLIFTNYLYQ</sequence>
<comment type="subcellular location">
    <subcellularLocation>
        <location evidence="10">Cell inner membrane</location>
    </subcellularLocation>
    <subcellularLocation>
        <location evidence="2">Cell membrane</location>
        <topology evidence="2">Single-pass membrane protein</topology>
    </subcellularLocation>
</comment>
<dbReference type="PANTHER" id="PTHR35091">
    <property type="entry name" value="FLAGELLAR PROTEIN FLIL"/>
    <property type="match status" value="1"/>
</dbReference>
<organism evidence="12 13">
    <name type="scientific">Aliidiomarina minuta</name>
    <dbReference type="NCBI Taxonomy" id="880057"/>
    <lineage>
        <taxon>Bacteria</taxon>
        <taxon>Pseudomonadati</taxon>
        <taxon>Pseudomonadota</taxon>
        <taxon>Gammaproteobacteria</taxon>
        <taxon>Alteromonadales</taxon>
        <taxon>Idiomarinaceae</taxon>
        <taxon>Aliidiomarina</taxon>
    </lineage>
</organism>